<dbReference type="GO" id="GO:0004674">
    <property type="term" value="F:protein serine/threonine kinase activity"/>
    <property type="evidence" value="ECO:0007669"/>
    <property type="project" value="TreeGrafter"/>
</dbReference>
<protein>
    <submittedName>
        <fullName evidence="2">Protein kinase domain-containing protein</fullName>
    </submittedName>
</protein>
<feature type="domain" description="Protein kinase" evidence="1">
    <location>
        <begin position="199"/>
        <end position="483"/>
    </location>
</feature>
<evidence type="ECO:0000259" key="1">
    <source>
        <dbReference type="PROSITE" id="PS50011"/>
    </source>
</evidence>
<gene>
    <name evidence="2" type="ORF">H0G86_010026</name>
</gene>
<dbReference type="PROSITE" id="PS50011">
    <property type="entry name" value="PROTEIN_KINASE_DOM"/>
    <property type="match status" value="1"/>
</dbReference>
<proteinExistence type="predicted"/>
<name>A0A8G0PJN1_9HYPO</name>
<sequence length="483" mass="55491">MNQDTDEGCKVIKENEDANEKIIHESLIDAIVINPRSGKSFIPRQKLQEICNEQAVAKELARVFPENDTSTNERLTLSICYGRAKDPSIAPQPCRKIFAILVLIHQPRLIESFLDHPLCDNDLPLSYDPQSFNILWAPRLKPMRHVKLPEDLNRLWISQSFFQEQWSVLAPSFEADTTGKGCKVYDFHENDILPIESDPKYDYGSGSGLVEKVKIHSEHNGLGNDYFRLRTARMSIIDPTKRDILFQQELDAYQKGMVHIIEICAAFKKGDSHGFLFPWPGGGSLIDLWAKDPGNVATTAGVQWPEFSRWICTQCHGIIETIRAIHEPSGTLATNRDEYPYRIQNDIRPHNILHFIKDGPPLGMLKFSDVRLMRFPRHGSWPGESFKAYLPYMAPDPIVRTWEVDTWAFGCLFAEFLTWAIRGSNGIEAFKLKREDDDRALSNENRRRRVEANFFVIKSSFLSTRRPKQKTSIKKVCEMITQR</sequence>
<reference evidence="2 3" key="1">
    <citation type="journal article" date="2021" name="BMC Genomics">
        <title>Telomere-to-telomere genome assembly of asparaginase-producing Trichoderma simmonsii.</title>
        <authorList>
            <person name="Chung D."/>
            <person name="Kwon Y.M."/>
            <person name="Yang Y."/>
        </authorList>
    </citation>
    <scope>NUCLEOTIDE SEQUENCE [LARGE SCALE GENOMIC DNA]</scope>
    <source>
        <strain evidence="2 3">GH-Sj1</strain>
    </source>
</reference>
<dbReference type="InterPro" id="IPR000719">
    <property type="entry name" value="Prot_kinase_dom"/>
</dbReference>
<dbReference type="GO" id="GO:0005524">
    <property type="term" value="F:ATP binding"/>
    <property type="evidence" value="ECO:0007669"/>
    <property type="project" value="InterPro"/>
</dbReference>
<dbReference type="InterPro" id="IPR011009">
    <property type="entry name" value="Kinase-like_dom_sf"/>
</dbReference>
<dbReference type="PANTHER" id="PTHR24359">
    <property type="entry name" value="SERINE/THREONINE-PROTEIN KINASE SBK1"/>
    <property type="match status" value="1"/>
</dbReference>
<keyword evidence="2" id="KW-0418">Kinase</keyword>
<dbReference type="Proteomes" id="UP000826661">
    <property type="component" value="Chromosome V"/>
</dbReference>
<organism evidence="2 3">
    <name type="scientific">Trichoderma simmonsii</name>
    <dbReference type="NCBI Taxonomy" id="1491479"/>
    <lineage>
        <taxon>Eukaryota</taxon>
        <taxon>Fungi</taxon>
        <taxon>Dikarya</taxon>
        <taxon>Ascomycota</taxon>
        <taxon>Pezizomycotina</taxon>
        <taxon>Sordariomycetes</taxon>
        <taxon>Hypocreomycetidae</taxon>
        <taxon>Hypocreales</taxon>
        <taxon>Hypocreaceae</taxon>
        <taxon>Trichoderma</taxon>
    </lineage>
</organism>
<dbReference type="SUPFAM" id="SSF56112">
    <property type="entry name" value="Protein kinase-like (PK-like)"/>
    <property type="match status" value="1"/>
</dbReference>
<dbReference type="Gene3D" id="1.10.510.10">
    <property type="entry name" value="Transferase(Phosphotransferase) domain 1"/>
    <property type="match status" value="1"/>
</dbReference>
<evidence type="ECO:0000313" key="3">
    <source>
        <dbReference type="Proteomes" id="UP000826661"/>
    </source>
</evidence>
<keyword evidence="3" id="KW-1185">Reference proteome</keyword>
<keyword evidence="2" id="KW-0808">Transferase</keyword>
<dbReference type="AlphaFoldDB" id="A0A8G0PJN1"/>
<accession>A0A8G0PJN1</accession>
<dbReference type="EMBL" id="CP075868">
    <property type="protein sequence ID" value="QYT03053.1"/>
    <property type="molecule type" value="Genomic_DNA"/>
</dbReference>
<dbReference type="PANTHER" id="PTHR24359:SF1">
    <property type="entry name" value="INHIBITOR OF NUCLEAR FACTOR KAPPA-B KINASE EPSILON SUBUNIT HOMOLOG 1-RELATED"/>
    <property type="match status" value="1"/>
</dbReference>
<evidence type="ECO:0000313" key="2">
    <source>
        <dbReference type="EMBL" id="QYT03053.1"/>
    </source>
</evidence>